<dbReference type="PROSITE" id="PS00059">
    <property type="entry name" value="ADH_ZINC"/>
    <property type="match status" value="1"/>
</dbReference>
<dbReference type="CDD" id="cd05283">
    <property type="entry name" value="CAD1"/>
    <property type="match status" value="1"/>
</dbReference>
<evidence type="ECO:0000256" key="3">
    <source>
        <dbReference type="ARBA" id="ARBA00022723"/>
    </source>
</evidence>
<dbReference type="GO" id="GO:0008106">
    <property type="term" value="F:alcohol dehydrogenase (NADP+) activity"/>
    <property type="evidence" value="ECO:0007669"/>
    <property type="project" value="UniProtKB-EC"/>
</dbReference>
<comment type="cofactor">
    <cofactor evidence="1 8">
        <name>Zn(2+)</name>
        <dbReference type="ChEBI" id="CHEBI:29105"/>
    </cofactor>
</comment>
<keyword evidence="5" id="KW-0521">NADP</keyword>
<evidence type="ECO:0000256" key="6">
    <source>
        <dbReference type="ARBA" id="ARBA00023002"/>
    </source>
</evidence>
<dbReference type="GO" id="GO:0008270">
    <property type="term" value="F:zinc ion binding"/>
    <property type="evidence" value="ECO:0007669"/>
    <property type="project" value="InterPro"/>
</dbReference>
<feature type="domain" description="Enoyl reductase (ER)" evidence="9">
    <location>
        <begin position="24"/>
        <end position="349"/>
    </location>
</feature>
<keyword evidence="6" id="KW-0560">Oxidoreductase</keyword>
<evidence type="ECO:0000256" key="8">
    <source>
        <dbReference type="RuleBase" id="RU361277"/>
    </source>
</evidence>
<dbReference type="InParanoid" id="A0A2V0NRI3"/>
<evidence type="ECO:0000313" key="11">
    <source>
        <dbReference type="Proteomes" id="UP000247498"/>
    </source>
</evidence>
<dbReference type="SUPFAM" id="SSF50129">
    <property type="entry name" value="GroES-like"/>
    <property type="match status" value="1"/>
</dbReference>
<dbReference type="Gene3D" id="3.40.50.720">
    <property type="entry name" value="NAD(P)-binding Rossmann-like Domain"/>
    <property type="match status" value="1"/>
</dbReference>
<evidence type="ECO:0000313" key="10">
    <source>
        <dbReference type="EMBL" id="GBF87537.1"/>
    </source>
</evidence>
<dbReference type="PANTHER" id="PTHR42683">
    <property type="entry name" value="ALDEHYDE REDUCTASE"/>
    <property type="match status" value="1"/>
</dbReference>
<comment type="caution">
    <text evidence="10">The sequence shown here is derived from an EMBL/GenBank/DDBJ whole genome shotgun (WGS) entry which is preliminary data.</text>
</comment>
<dbReference type="InterPro" id="IPR047109">
    <property type="entry name" value="CAD-like"/>
</dbReference>
<keyword evidence="11" id="KW-1185">Reference proteome</keyword>
<protein>
    <recommendedName>
        <fullName evidence="7">alcohol dehydrogenase (NADP(+))</fullName>
        <ecNumber evidence="7">1.1.1.2</ecNumber>
    </recommendedName>
</protein>
<dbReference type="InterPro" id="IPR020843">
    <property type="entry name" value="ER"/>
</dbReference>
<dbReference type="EC" id="1.1.1.2" evidence="7"/>
<dbReference type="Pfam" id="PF00107">
    <property type="entry name" value="ADH_zinc_N"/>
    <property type="match status" value="1"/>
</dbReference>
<dbReference type="SMART" id="SM00829">
    <property type="entry name" value="PKS_ER"/>
    <property type="match status" value="1"/>
</dbReference>
<dbReference type="InterPro" id="IPR002328">
    <property type="entry name" value="ADH_Zn_CS"/>
</dbReference>
<keyword evidence="3 8" id="KW-0479">Metal-binding</keyword>
<proteinExistence type="inferred from homology"/>
<evidence type="ECO:0000259" key="9">
    <source>
        <dbReference type="SMART" id="SM00829"/>
    </source>
</evidence>
<dbReference type="Pfam" id="PF08240">
    <property type="entry name" value="ADH_N"/>
    <property type="match status" value="1"/>
</dbReference>
<organism evidence="10 11">
    <name type="scientific">Raphidocelis subcapitata</name>
    <dbReference type="NCBI Taxonomy" id="307507"/>
    <lineage>
        <taxon>Eukaryota</taxon>
        <taxon>Viridiplantae</taxon>
        <taxon>Chlorophyta</taxon>
        <taxon>core chlorophytes</taxon>
        <taxon>Chlorophyceae</taxon>
        <taxon>CS clade</taxon>
        <taxon>Sphaeropleales</taxon>
        <taxon>Selenastraceae</taxon>
        <taxon>Raphidocelis</taxon>
    </lineage>
</organism>
<dbReference type="InterPro" id="IPR036291">
    <property type="entry name" value="NAD(P)-bd_dom_sf"/>
</dbReference>
<dbReference type="STRING" id="307507.A0A2V0NRI3"/>
<dbReference type="AlphaFoldDB" id="A0A2V0NRI3"/>
<evidence type="ECO:0000256" key="2">
    <source>
        <dbReference type="ARBA" id="ARBA00008072"/>
    </source>
</evidence>
<accession>A0A2V0NRI3</accession>
<dbReference type="FunFam" id="3.40.50.720:FF:000022">
    <property type="entry name" value="Cinnamyl alcohol dehydrogenase"/>
    <property type="match status" value="1"/>
</dbReference>
<evidence type="ECO:0000256" key="5">
    <source>
        <dbReference type="ARBA" id="ARBA00022857"/>
    </source>
</evidence>
<dbReference type="EMBL" id="BDRX01000001">
    <property type="protein sequence ID" value="GBF87537.1"/>
    <property type="molecule type" value="Genomic_DNA"/>
</dbReference>
<dbReference type="InterPro" id="IPR013154">
    <property type="entry name" value="ADH-like_N"/>
</dbReference>
<evidence type="ECO:0000256" key="7">
    <source>
        <dbReference type="ARBA" id="ARBA00024074"/>
    </source>
</evidence>
<dbReference type="Gene3D" id="3.90.180.10">
    <property type="entry name" value="Medium-chain alcohol dehydrogenases, catalytic domain"/>
    <property type="match status" value="1"/>
</dbReference>
<evidence type="ECO:0000256" key="1">
    <source>
        <dbReference type="ARBA" id="ARBA00001947"/>
    </source>
</evidence>
<dbReference type="InterPro" id="IPR011032">
    <property type="entry name" value="GroES-like_sf"/>
</dbReference>
<sequence length="354" mass="37664">MSAHKHSSSAAGHKKFRGYAVQSATEKKFELWEYEPRPLGPKDVEVRVTHNGLCGTDLHCRDNDWGVTTYPFIPGHEVVGVVEAKGTDVTRLEIGDRVGFGWIKDSCRSCTACLRGNENLCEPGYTPLILGEGNYGGFQPRIRAPADFAYKLPDALTSADAAPLLCAGITVYAPLRKFIKHAGMRVAVLGIGGLGHLGVQFAAAMGAEVTAIARQADKAKEAKALHADAFLTTDVALEKRKGYFDIILNTASGAVDTAAVLGMLRADGVLVQCGIPGGGAQITVPLQDVVFGQKTIAGSVVGGRADMEDCLALAAAKGIRPMVEVYKLSEVNAAMDRVHAGTVRYRIVLETDIE</sequence>
<gene>
    <name evidence="10" type="ORF">Rsub_00248</name>
</gene>
<keyword evidence="4 8" id="KW-0862">Zinc</keyword>
<dbReference type="FunFam" id="3.90.180.10:FF:000018">
    <property type="entry name" value="NAD(P)-dependent alcohol dehydrogenase"/>
    <property type="match status" value="1"/>
</dbReference>
<comment type="similarity">
    <text evidence="2 8">Belongs to the zinc-containing alcohol dehydrogenase family.</text>
</comment>
<name>A0A2V0NRI3_9CHLO</name>
<reference evidence="10 11" key="1">
    <citation type="journal article" date="2018" name="Sci. Rep.">
        <title>Raphidocelis subcapitata (=Pseudokirchneriella subcapitata) provides an insight into genome evolution and environmental adaptations in the Sphaeropleales.</title>
        <authorList>
            <person name="Suzuki S."/>
            <person name="Yamaguchi H."/>
            <person name="Nakajima N."/>
            <person name="Kawachi M."/>
        </authorList>
    </citation>
    <scope>NUCLEOTIDE SEQUENCE [LARGE SCALE GENOMIC DNA]</scope>
    <source>
        <strain evidence="10 11">NIES-35</strain>
    </source>
</reference>
<dbReference type="Proteomes" id="UP000247498">
    <property type="component" value="Unassembled WGS sequence"/>
</dbReference>
<dbReference type="OrthoDB" id="1879366at2759"/>
<dbReference type="InterPro" id="IPR013149">
    <property type="entry name" value="ADH-like_C"/>
</dbReference>
<evidence type="ECO:0000256" key="4">
    <source>
        <dbReference type="ARBA" id="ARBA00022833"/>
    </source>
</evidence>
<dbReference type="SUPFAM" id="SSF51735">
    <property type="entry name" value="NAD(P)-binding Rossmann-fold domains"/>
    <property type="match status" value="1"/>
</dbReference>